<dbReference type="EMBL" id="SHLC01000001">
    <property type="protein sequence ID" value="RZU65244.1"/>
    <property type="molecule type" value="Genomic_DNA"/>
</dbReference>
<keyword evidence="1" id="KW-1133">Transmembrane helix</keyword>
<feature type="transmembrane region" description="Helical" evidence="1">
    <location>
        <begin position="72"/>
        <end position="90"/>
    </location>
</feature>
<keyword evidence="1" id="KW-0472">Membrane</keyword>
<sequence>MLELIGDLLIYGAAVALSPIPPIAVILLLRSRSGLGAGAAFLAARLLVLVLVAAVVALGAELLPEQGDASPVTAVLRIGLGIGLIVLAAVKWRARPKSGETAALPSWMASLNNSTMGGAARSGILLSAVNPKELAFGVGAGLTIASAHLGTAGIVVASAGYAVLACIVLIVAVVGCWLAEERVGPALDSVRAWLVQNYAVVVAIVLLLIGVVLIGESLGSF</sequence>
<evidence type="ECO:0000256" key="1">
    <source>
        <dbReference type="SAM" id="Phobius"/>
    </source>
</evidence>
<dbReference type="OrthoDB" id="4753036at2"/>
<evidence type="ECO:0000313" key="3">
    <source>
        <dbReference type="Proteomes" id="UP000291483"/>
    </source>
</evidence>
<comment type="caution">
    <text evidence="2">The sequence shown here is derived from an EMBL/GenBank/DDBJ whole genome shotgun (WGS) entry which is preliminary data.</text>
</comment>
<feature type="transmembrane region" description="Helical" evidence="1">
    <location>
        <begin position="41"/>
        <end position="60"/>
    </location>
</feature>
<accession>A0A4Q8AL58</accession>
<feature type="transmembrane region" description="Helical" evidence="1">
    <location>
        <begin position="6"/>
        <end position="29"/>
    </location>
</feature>
<dbReference type="InterPro" id="IPR021315">
    <property type="entry name" value="Gap/Sap"/>
</dbReference>
<organism evidence="2 3">
    <name type="scientific">Microterricola gilva</name>
    <dbReference type="NCBI Taxonomy" id="393267"/>
    <lineage>
        <taxon>Bacteria</taxon>
        <taxon>Bacillati</taxon>
        <taxon>Actinomycetota</taxon>
        <taxon>Actinomycetes</taxon>
        <taxon>Micrococcales</taxon>
        <taxon>Microbacteriaceae</taxon>
        <taxon>Microterricola</taxon>
    </lineage>
</organism>
<feature type="transmembrane region" description="Helical" evidence="1">
    <location>
        <begin position="134"/>
        <end position="155"/>
    </location>
</feature>
<evidence type="ECO:0000313" key="2">
    <source>
        <dbReference type="EMBL" id="RZU65244.1"/>
    </source>
</evidence>
<feature type="transmembrane region" description="Helical" evidence="1">
    <location>
        <begin position="161"/>
        <end position="180"/>
    </location>
</feature>
<proteinExistence type="predicted"/>
<protein>
    <submittedName>
        <fullName evidence="2">Sap-like sulfolipid-1-addressing protein</fullName>
    </submittedName>
</protein>
<dbReference type="Proteomes" id="UP000291483">
    <property type="component" value="Unassembled WGS sequence"/>
</dbReference>
<name>A0A4Q8AL58_9MICO</name>
<gene>
    <name evidence="2" type="ORF">EV379_1570</name>
</gene>
<keyword evidence="3" id="KW-1185">Reference proteome</keyword>
<feature type="transmembrane region" description="Helical" evidence="1">
    <location>
        <begin position="192"/>
        <end position="215"/>
    </location>
</feature>
<reference evidence="2 3" key="1">
    <citation type="submission" date="2019-02" db="EMBL/GenBank/DDBJ databases">
        <title>Sequencing the genomes of 1000 actinobacteria strains.</title>
        <authorList>
            <person name="Klenk H.-P."/>
        </authorList>
    </citation>
    <scope>NUCLEOTIDE SEQUENCE [LARGE SCALE GENOMIC DNA]</scope>
    <source>
        <strain evidence="2 3">DSM 18319</strain>
    </source>
</reference>
<dbReference type="RefSeq" id="WP_130505627.1">
    <property type="nucleotide sequence ID" value="NZ_SHLC01000001.1"/>
</dbReference>
<dbReference type="Pfam" id="PF11139">
    <property type="entry name" value="SfLAP"/>
    <property type="match status" value="1"/>
</dbReference>
<keyword evidence="1" id="KW-0812">Transmembrane</keyword>
<dbReference type="AlphaFoldDB" id="A0A4Q8AL58"/>